<protein>
    <submittedName>
        <fullName evidence="1">DUF1697 domain-containing protein</fullName>
    </submittedName>
</protein>
<dbReference type="RefSeq" id="WP_019326031.1">
    <property type="nucleotide sequence ID" value="NZ_CP121271.1"/>
</dbReference>
<dbReference type="PIRSF" id="PIRSF008502">
    <property type="entry name" value="UCP008502"/>
    <property type="match status" value="1"/>
</dbReference>
<accession>A0AAX3ZRY8</accession>
<gene>
    <name evidence="1" type="ORF">P7W03_27850</name>
</gene>
<dbReference type="SUPFAM" id="SSF160379">
    <property type="entry name" value="SP0830-like"/>
    <property type="match status" value="1"/>
</dbReference>
<name>A0AAX3ZRY8_STRRO</name>
<dbReference type="AlphaFoldDB" id="A0AAX3ZRY8"/>
<dbReference type="Gene3D" id="3.30.70.1280">
    <property type="entry name" value="SP0830-like domains"/>
    <property type="match status" value="1"/>
</dbReference>
<evidence type="ECO:0000313" key="2">
    <source>
        <dbReference type="Proteomes" id="UP001231701"/>
    </source>
</evidence>
<dbReference type="PANTHER" id="PTHR36439">
    <property type="entry name" value="BLL4334 PROTEIN"/>
    <property type="match status" value="1"/>
</dbReference>
<reference evidence="1" key="1">
    <citation type="submission" date="2023-03" db="EMBL/GenBank/DDBJ databases">
        <title>Borrelidin-producing and root-colonizing Streptomyces rochei is a potent biopesticide for soil-borne oomycete-caused plant diseases.</title>
        <authorList>
            <person name="Zhou D."/>
            <person name="Wang X."/>
            <person name="Navarro-Munoz J.C."/>
            <person name="Li W."/>
            <person name="Li J."/>
            <person name="Jiu M."/>
            <person name="Deng S."/>
            <person name="Ye Y."/>
            <person name="Daly P."/>
            <person name="Wei L."/>
        </authorList>
    </citation>
    <scope>NUCLEOTIDE SEQUENCE</scope>
    <source>
        <strain evidence="1">JK1</strain>
    </source>
</reference>
<dbReference type="Proteomes" id="UP001231701">
    <property type="component" value="Chromosome"/>
</dbReference>
<organism evidence="1 2">
    <name type="scientific">Streptomyces rochei</name>
    <name type="common">Streptomyces parvullus</name>
    <dbReference type="NCBI Taxonomy" id="1928"/>
    <lineage>
        <taxon>Bacteria</taxon>
        <taxon>Bacillati</taxon>
        <taxon>Actinomycetota</taxon>
        <taxon>Actinomycetes</taxon>
        <taxon>Kitasatosporales</taxon>
        <taxon>Streptomycetaceae</taxon>
        <taxon>Streptomyces</taxon>
        <taxon>Streptomyces rochei group</taxon>
    </lineage>
</organism>
<sequence length="182" mass="19689">MTTTYAALLRGINVGGARKLPMAELRALLVELGHGAVRTHLQSGQAVFTSGHGDEDALAAELTRAIEKRFGFGVDVIVRDHAYLAAVAEACPFPADGLEPKQLHVTYFSGPVDEERFAGIDRSAFRPEDFRLGDRALYLYAPDGLGRSRLAEALAKPRVTKGLIATTRNWNTVTKLVELTGA</sequence>
<proteinExistence type="predicted"/>
<dbReference type="EMBL" id="CP121271">
    <property type="protein sequence ID" value="WMC89178.1"/>
    <property type="molecule type" value="Genomic_DNA"/>
</dbReference>
<dbReference type="PANTHER" id="PTHR36439:SF1">
    <property type="entry name" value="DUF1697 DOMAIN-CONTAINING PROTEIN"/>
    <property type="match status" value="1"/>
</dbReference>
<evidence type="ECO:0000313" key="1">
    <source>
        <dbReference type="EMBL" id="WMC89178.1"/>
    </source>
</evidence>
<dbReference type="GeneID" id="90945928"/>
<dbReference type="Pfam" id="PF08002">
    <property type="entry name" value="DUF1697"/>
    <property type="match status" value="1"/>
</dbReference>
<dbReference type="InterPro" id="IPR012545">
    <property type="entry name" value="DUF1697"/>
</dbReference>